<evidence type="ECO:0000313" key="9">
    <source>
        <dbReference type="EMBL" id="TCT00685.1"/>
    </source>
</evidence>
<dbReference type="GO" id="GO:0009279">
    <property type="term" value="C:cell outer membrane"/>
    <property type="evidence" value="ECO:0007669"/>
    <property type="project" value="UniProtKB-SubCell"/>
</dbReference>
<evidence type="ECO:0000313" key="10">
    <source>
        <dbReference type="Proteomes" id="UP000294599"/>
    </source>
</evidence>
<accession>A0A4R3LQ87</accession>
<evidence type="ECO:0000256" key="6">
    <source>
        <dbReference type="ARBA" id="ARBA00023136"/>
    </source>
</evidence>
<organism evidence="9 10">
    <name type="scientific">Pseudofulvimonas gallinarii</name>
    <dbReference type="NCBI Taxonomy" id="634155"/>
    <lineage>
        <taxon>Bacteria</taxon>
        <taxon>Pseudomonadati</taxon>
        <taxon>Pseudomonadota</taxon>
        <taxon>Gammaproteobacteria</taxon>
        <taxon>Lysobacterales</taxon>
        <taxon>Rhodanobacteraceae</taxon>
        <taxon>Pseudofulvimonas</taxon>
    </lineage>
</organism>
<proteinExistence type="predicted"/>
<dbReference type="EMBL" id="SMAF01000002">
    <property type="protein sequence ID" value="TCT00685.1"/>
    <property type="molecule type" value="Genomic_DNA"/>
</dbReference>
<feature type="signal peptide" evidence="8">
    <location>
        <begin position="1"/>
        <end position="34"/>
    </location>
</feature>
<keyword evidence="10" id="KW-1185">Reference proteome</keyword>
<comment type="subcellular location">
    <subcellularLocation>
        <location evidence="1">Cell envelope</location>
    </subcellularLocation>
    <subcellularLocation>
        <location evidence="2">Cell outer membrane</location>
    </subcellularLocation>
    <subcellularLocation>
        <location evidence="3">Secreted</location>
    </subcellularLocation>
</comment>
<dbReference type="GO" id="GO:0005576">
    <property type="term" value="C:extracellular region"/>
    <property type="evidence" value="ECO:0007669"/>
    <property type="project" value="UniProtKB-SubCell"/>
</dbReference>
<dbReference type="InterPro" id="IPR011050">
    <property type="entry name" value="Pectin_lyase_fold/virulence"/>
</dbReference>
<dbReference type="InterPro" id="IPR003368">
    <property type="entry name" value="POMP_repeat"/>
</dbReference>
<evidence type="ECO:0000256" key="4">
    <source>
        <dbReference type="ARBA" id="ARBA00022525"/>
    </source>
</evidence>
<evidence type="ECO:0000256" key="8">
    <source>
        <dbReference type="SAM" id="SignalP"/>
    </source>
</evidence>
<name>A0A4R3LQ87_9GAMM</name>
<comment type="caution">
    <text evidence="9">The sequence shown here is derived from an EMBL/GenBank/DDBJ whole genome shotgun (WGS) entry which is preliminary data.</text>
</comment>
<keyword evidence="5 8" id="KW-0732">Signal</keyword>
<dbReference type="Pfam" id="PF02415">
    <property type="entry name" value="Chlam_PMP"/>
    <property type="match status" value="1"/>
</dbReference>
<gene>
    <name evidence="9" type="ORF">EDC25_10249</name>
</gene>
<keyword evidence="7" id="KW-0998">Cell outer membrane</keyword>
<protein>
    <submittedName>
        <fullName evidence="9">Putative outer membrane repeat protein</fullName>
    </submittedName>
</protein>
<sequence length="651" mass="66512">MKPMMLNPSVPAGARPLFGAACLLLGLLPALAQARSQVPALPTPATAPLAVDYGEATPPTNRAPMALYTVGPHANCDFSQLQPAIDAAASGDTIRVARSSAYLGSTYDIWGKSLTIEGGVDTCDLSETPNGHTDLDANGVATSGRLIDIWESLNPPALMQVTLKNLRIRRGGAGGITVEGQLGRLAVSLENVTLQLNNSATRGGGIYVRAVGATISNATTAPLLTVDNTSILIDNSSSSFGGGIACESTLDPTSRTMVRVGSALIFRNSAQDGGGLANLGCHNMFLYTGSPIVLILPSGGFYLNTASGNGGAIYAAGGSTRVRGASFLGMGEVNHAAILSGNTAGNGGAVYATGASTQVELISTVVVGNSADNDGGGVLLLDGAELVMRPLYDDEPACLPAQVGGGVSAQPRCSVFRDNEAGGFGGALRLLNGATANVVRTAFHDNAGNSSWGGAAVAVNTNNTVVQEASTLSIEGALITGNASTAIVYAGNRARVQLRWSTIAGNTADVIGRMWSPSGVTGRFDFLGSIVYDNGGAELIATDGDGSIAYADCVIGPQPVAETGLTSNSYYRFIDPLFVNAADGDYRLAAGSPGIDFCDDVYGPTTTDLDGNERGETWTGPPPGANPDLGPFDLGAWEAKYSDVIFANGFE</sequence>
<keyword evidence="6" id="KW-0472">Membrane</keyword>
<dbReference type="AlphaFoldDB" id="A0A4R3LQ87"/>
<evidence type="ECO:0000256" key="7">
    <source>
        <dbReference type="ARBA" id="ARBA00023237"/>
    </source>
</evidence>
<reference evidence="9 10" key="1">
    <citation type="submission" date="2019-03" db="EMBL/GenBank/DDBJ databases">
        <title>Genomic Encyclopedia of Type Strains, Phase IV (KMG-IV): sequencing the most valuable type-strain genomes for metagenomic binning, comparative biology and taxonomic classification.</title>
        <authorList>
            <person name="Goeker M."/>
        </authorList>
    </citation>
    <scope>NUCLEOTIDE SEQUENCE [LARGE SCALE GENOMIC DNA]</scope>
    <source>
        <strain evidence="9 10">DSM 21944</strain>
    </source>
</reference>
<evidence type="ECO:0000256" key="2">
    <source>
        <dbReference type="ARBA" id="ARBA00004442"/>
    </source>
</evidence>
<evidence type="ECO:0000256" key="5">
    <source>
        <dbReference type="ARBA" id="ARBA00022729"/>
    </source>
</evidence>
<evidence type="ECO:0000256" key="3">
    <source>
        <dbReference type="ARBA" id="ARBA00004613"/>
    </source>
</evidence>
<evidence type="ECO:0000256" key="1">
    <source>
        <dbReference type="ARBA" id="ARBA00004196"/>
    </source>
</evidence>
<feature type="chain" id="PRO_5020196554" evidence="8">
    <location>
        <begin position="35"/>
        <end position="651"/>
    </location>
</feature>
<dbReference type="Proteomes" id="UP000294599">
    <property type="component" value="Unassembled WGS sequence"/>
</dbReference>
<dbReference type="SUPFAM" id="SSF51126">
    <property type="entry name" value="Pectin lyase-like"/>
    <property type="match status" value="2"/>
</dbReference>
<keyword evidence="4" id="KW-0964">Secreted</keyword>